<feature type="region of interest" description="Disordered" evidence="1">
    <location>
        <begin position="72"/>
        <end position="102"/>
    </location>
</feature>
<gene>
    <name evidence="2" type="ORF">EYF80_005026</name>
</gene>
<name>A0A4Z2J3U0_9TELE</name>
<organism evidence="2 3">
    <name type="scientific">Liparis tanakae</name>
    <name type="common">Tanaka's snailfish</name>
    <dbReference type="NCBI Taxonomy" id="230148"/>
    <lineage>
        <taxon>Eukaryota</taxon>
        <taxon>Metazoa</taxon>
        <taxon>Chordata</taxon>
        <taxon>Craniata</taxon>
        <taxon>Vertebrata</taxon>
        <taxon>Euteleostomi</taxon>
        <taxon>Actinopterygii</taxon>
        <taxon>Neopterygii</taxon>
        <taxon>Teleostei</taxon>
        <taxon>Neoteleostei</taxon>
        <taxon>Acanthomorphata</taxon>
        <taxon>Eupercaria</taxon>
        <taxon>Perciformes</taxon>
        <taxon>Cottioidei</taxon>
        <taxon>Cottales</taxon>
        <taxon>Liparidae</taxon>
        <taxon>Liparis</taxon>
    </lineage>
</organism>
<keyword evidence="3" id="KW-1185">Reference proteome</keyword>
<dbReference type="Proteomes" id="UP000314294">
    <property type="component" value="Unassembled WGS sequence"/>
</dbReference>
<evidence type="ECO:0000313" key="2">
    <source>
        <dbReference type="EMBL" id="TNN84611.1"/>
    </source>
</evidence>
<protein>
    <submittedName>
        <fullName evidence="2">Uncharacterized protein</fullName>
    </submittedName>
</protein>
<sequence length="102" mass="10931">MWACQCGRVNVGVSSGRTLFADCFTPKTRTSSQSCAQGSEDMLPTGSVAGSLEELPDWIHWSCTASGASLGLAVPQDPPAETRHRQPTRPARRAARDTGERN</sequence>
<evidence type="ECO:0000313" key="3">
    <source>
        <dbReference type="Proteomes" id="UP000314294"/>
    </source>
</evidence>
<proteinExistence type="predicted"/>
<dbReference type="AlphaFoldDB" id="A0A4Z2J3U0"/>
<evidence type="ECO:0000256" key="1">
    <source>
        <dbReference type="SAM" id="MobiDB-lite"/>
    </source>
</evidence>
<accession>A0A4Z2J3U0</accession>
<dbReference type="EMBL" id="SRLO01000025">
    <property type="protein sequence ID" value="TNN84611.1"/>
    <property type="molecule type" value="Genomic_DNA"/>
</dbReference>
<comment type="caution">
    <text evidence="2">The sequence shown here is derived from an EMBL/GenBank/DDBJ whole genome shotgun (WGS) entry which is preliminary data.</text>
</comment>
<reference evidence="2 3" key="1">
    <citation type="submission" date="2019-03" db="EMBL/GenBank/DDBJ databases">
        <title>First draft genome of Liparis tanakae, snailfish: a comprehensive survey of snailfish specific genes.</title>
        <authorList>
            <person name="Kim W."/>
            <person name="Song I."/>
            <person name="Jeong J.-H."/>
            <person name="Kim D."/>
            <person name="Kim S."/>
            <person name="Ryu S."/>
            <person name="Song J.Y."/>
            <person name="Lee S.K."/>
        </authorList>
    </citation>
    <scope>NUCLEOTIDE SEQUENCE [LARGE SCALE GENOMIC DNA]</scope>
    <source>
        <tissue evidence="2">Muscle</tissue>
    </source>
</reference>